<dbReference type="GO" id="GO:0005975">
    <property type="term" value="P:carbohydrate metabolic process"/>
    <property type="evidence" value="ECO:0007669"/>
    <property type="project" value="InterPro"/>
</dbReference>
<evidence type="ECO:0000256" key="2">
    <source>
        <dbReference type="ARBA" id="ARBA00022729"/>
    </source>
</evidence>
<keyword evidence="10" id="KW-1185">Reference proteome</keyword>
<evidence type="ECO:0000256" key="6">
    <source>
        <dbReference type="PIRSR" id="PIRSR606710-2"/>
    </source>
</evidence>
<evidence type="ECO:0000256" key="4">
    <source>
        <dbReference type="ARBA" id="ARBA00023295"/>
    </source>
</evidence>
<dbReference type="PANTHER" id="PTHR42812">
    <property type="entry name" value="BETA-XYLOSIDASE"/>
    <property type="match status" value="1"/>
</dbReference>
<feature type="domain" description="Beta-xylosidase C-terminal Concanavalin A-like" evidence="8">
    <location>
        <begin position="330"/>
        <end position="494"/>
    </location>
</feature>
<proteinExistence type="inferred from homology"/>
<dbReference type="InterPro" id="IPR006710">
    <property type="entry name" value="Glyco_hydro_43"/>
</dbReference>
<reference evidence="9" key="1">
    <citation type="submission" date="2022-11" db="EMBL/GenBank/DDBJ databases">
        <authorList>
            <person name="Petersen C."/>
        </authorList>
    </citation>
    <scope>NUCLEOTIDE SEQUENCE</scope>
    <source>
        <strain evidence="9">IBT 30069</strain>
    </source>
</reference>
<keyword evidence="4 7" id="KW-0326">Glycosidase</keyword>
<dbReference type="AlphaFoldDB" id="A0A9W9FJE3"/>
<sequence>MSHQIQNPIITGFAPDPSVCLIDGMFYLVNSSFHLFPGLPVYMSKDLVSWTHIGNAINSRSQLSLEGASTFIAPWDDGTAMVATGGLYAPTIRHHKNTTYIICTNVIHGPTNKPGDEHSEQFIVHTKDIRSGNWSDPICFSFPGIDPSLFFDDEDRVYVQICKTGPEFHIYNMELDIKTGKVLTEPSLIWKGWTRGYTEGPHIYKKDGWYYLLCAEGGTFRHHMLSMARSKQLSGPYEPYENNPLYTSHGSENYVQNTGHGDLFQDQKGHWWVVILGCRIWKGRSIMGRETFVTRVDWKENEWPVIDSAALEYHRGFSNATPVEVNSTTAWVYLRDANIDRYDIQKSTIKIKADSVELTSQNESASFLGQRQRRLEGTASVTVLNPQAQKSVRAGLALYKDEHRFLALMVNFLEGIVVFEGINRAKNFFQTETQNITIGDSLSLRIDYTELSLQLFFKSAEEAWHSFGAVDTSVLTDFDFTGPVIGIFAIGADVDVEFVNFEVDTT</sequence>
<feature type="site" description="Important for catalytic activity, responsible for pKa modulation of the active site Glu and correct orientation of both the proton donor and substrate" evidence="6">
    <location>
        <position position="146"/>
    </location>
</feature>
<reference evidence="9" key="2">
    <citation type="journal article" date="2023" name="IMA Fungus">
        <title>Comparative genomic study of the Penicillium genus elucidates a diverse pangenome and 15 lateral gene transfer events.</title>
        <authorList>
            <person name="Petersen C."/>
            <person name="Sorensen T."/>
            <person name="Nielsen M.R."/>
            <person name="Sondergaard T.E."/>
            <person name="Sorensen J.L."/>
            <person name="Fitzpatrick D.A."/>
            <person name="Frisvad J.C."/>
            <person name="Nielsen K.L."/>
        </authorList>
    </citation>
    <scope>NUCLEOTIDE SEQUENCE</scope>
    <source>
        <strain evidence="9">IBT 30069</strain>
    </source>
</reference>
<dbReference type="SUPFAM" id="SSF49899">
    <property type="entry name" value="Concanavalin A-like lectins/glucanases"/>
    <property type="match status" value="1"/>
</dbReference>
<dbReference type="PANTHER" id="PTHR42812:SF12">
    <property type="entry name" value="BETA-XYLOSIDASE-RELATED"/>
    <property type="match status" value="1"/>
</dbReference>
<dbReference type="GO" id="GO:0004553">
    <property type="term" value="F:hydrolase activity, hydrolyzing O-glycosyl compounds"/>
    <property type="evidence" value="ECO:0007669"/>
    <property type="project" value="InterPro"/>
</dbReference>
<evidence type="ECO:0000256" key="3">
    <source>
        <dbReference type="ARBA" id="ARBA00022801"/>
    </source>
</evidence>
<feature type="active site" description="Proton donor" evidence="5">
    <location>
        <position position="199"/>
    </location>
</feature>
<dbReference type="CDD" id="cd18617">
    <property type="entry name" value="GH43_XynB-like"/>
    <property type="match status" value="1"/>
</dbReference>
<comment type="caution">
    <text evidence="9">The sequence shown here is derived from an EMBL/GenBank/DDBJ whole genome shotgun (WGS) entry which is preliminary data.</text>
</comment>
<keyword evidence="2" id="KW-0732">Signal</keyword>
<dbReference type="EMBL" id="JAPQKH010000004">
    <property type="protein sequence ID" value="KAJ5101209.1"/>
    <property type="molecule type" value="Genomic_DNA"/>
</dbReference>
<evidence type="ECO:0000256" key="5">
    <source>
        <dbReference type="PIRSR" id="PIRSR606710-1"/>
    </source>
</evidence>
<organism evidence="9 10">
    <name type="scientific">Penicillium angulare</name>
    <dbReference type="NCBI Taxonomy" id="116970"/>
    <lineage>
        <taxon>Eukaryota</taxon>
        <taxon>Fungi</taxon>
        <taxon>Dikarya</taxon>
        <taxon>Ascomycota</taxon>
        <taxon>Pezizomycotina</taxon>
        <taxon>Eurotiomycetes</taxon>
        <taxon>Eurotiomycetidae</taxon>
        <taxon>Eurotiales</taxon>
        <taxon>Aspergillaceae</taxon>
        <taxon>Penicillium</taxon>
    </lineage>
</organism>
<dbReference type="InterPro" id="IPR013320">
    <property type="entry name" value="ConA-like_dom_sf"/>
</dbReference>
<dbReference type="Pfam" id="PF17851">
    <property type="entry name" value="GH43_C2"/>
    <property type="match status" value="1"/>
</dbReference>
<dbReference type="InterPro" id="IPR051795">
    <property type="entry name" value="Glycosyl_Hydrlase_43"/>
</dbReference>
<dbReference type="SUPFAM" id="SSF75005">
    <property type="entry name" value="Arabinanase/levansucrase/invertase"/>
    <property type="match status" value="1"/>
</dbReference>
<dbReference type="InterPro" id="IPR023296">
    <property type="entry name" value="Glyco_hydro_beta-prop_sf"/>
</dbReference>
<accession>A0A9W9FJE3</accession>
<dbReference type="Pfam" id="PF04616">
    <property type="entry name" value="Glyco_hydro_43"/>
    <property type="match status" value="1"/>
</dbReference>
<evidence type="ECO:0000256" key="1">
    <source>
        <dbReference type="ARBA" id="ARBA00009865"/>
    </source>
</evidence>
<evidence type="ECO:0000259" key="8">
    <source>
        <dbReference type="Pfam" id="PF17851"/>
    </source>
</evidence>
<dbReference type="Gene3D" id="2.115.10.20">
    <property type="entry name" value="Glycosyl hydrolase domain, family 43"/>
    <property type="match status" value="1"/>
</dbReference>
<dbReference type="InterPro" id="IPR041542">
    <property type="entry name" value="GH43_C2"/>
</dbReference>
<feature type="active site" description="Proton acceptor" evidence="5">
    <location>
        <position position="16"/>
    </location>
</feature>
<name>A0A9W9FJE3_9EURO</name>
<dbReference type="Gene3D" id="2.60.120.200">
    <property type="match status" value="1"/>
</dbReference>
<dbReference type="Proteomes" id="UP001149165">
    <property type="component" value="Unassembled WGS sequence"/>
</dbReference>
<evidence type="ECO:0000313" key="9">
    <source>
        <dbReference type="EMBL" id="KAJ5101209.1"/>
    </source>
</evidence>
<dbReference type="OrthoDB" id="2139957at2759"/>
<protein>
    <submittedName>
        <fullName evidence="9">Concanavalin A-like lectin/glucanase subgroup</fullName>
    </submittedName>
</protein>
<evidence type="ECO:0000256" key="7">
    <source>
        <dbReference type="RuleBase" id="RU361187"/>
    </source>
</evidence>
<gene>
    <name evidence="9" type="ORF">N7456_007261</name>
</gene>
<keyword evidence="3 7" id="KW-0378">Hydrolase</keyword>
<comment type="similarity">
    <text evidence="1 7">Belongs to the glycosyl hydrolase 43 family.</text>
</comment>
<evidence type="ECO:0000313" key="10">
    <source>
        <dbReference type="Proteomes" id="UP001149165"/>
    </source>
</evidence>